<dbReference type="Proteomes" id="UP000229498">
    <property type="component" value="Unassembled WGS sequence"/>
</dbReference>
<feature type="domain" description="Methyltransferase FkbM" evidence="1">
    <location>
        <begin position="97"/>
        <end position="253"/>
    </location>
</feature>
<dbReference type="GO" id="GO:0005886">
    <property type="term" value="C:plasma membrane"/>
    <property type="evidence" value="ECO:0007669"/>
    <property type="project" value="TreeGrafter"/>
</dbReference>
<dbReference type="Gene3D" id="3.40.50.150">
    <property type="entry name" value="Vaccinia Virus protein VP39"/>
    <property type="match status" value="1"/>
</dbReference>
<gene>
    <name evidence="2" type="ORF">CVT23_05690</name>
</gene>
<sequence length="269" mass="30181">MRFLATWIAHLALNVRPWRGLLDTALRMDGRNAAALGGKLRYGLTPDFRVLVLLAAEDRSFAEIYRAHAKDSRAQLLQDLVQIHLCGAKRDGYFVEIGVGNGVDFSNSYLFETALGWRGLLVEPNPDFHAAIRESRAARLATEAAFDRSGESVPFLKQSAGEMSGIADFTKKRRKGSALTIDVPTIRTDKLFAREGVPAFVDFLSVDTEGTEFEILSAIDFEATRFGFIAVEHNHHEAKRRKVLELLQSKGYRRVLDHISQFDDWFVPA</sequence>
<dbReference type="InterPro" id="IPR029063">
    <property type="entry name" value="SAM-dependent_MTases_sf"/>
</dbReference>
<reference evidence="2 3" key="1">
    <citation type="submission" date="2017-11" db="EMBL/GenBank/DDBJ databases">
        <title>Draft genome sequence of Rhizobiales bacterium SY3-13.</title>
        <authorList>
            <person name="Sun C."/>
        </authorList>
    </citation>
    <scope>NUCLEOTIDE SEQUENCE [LARGE SCALE GENOMIC DNA]</scope>
    <source>
        <strain evidence="2 3">SY3-13</strain>
    </source>
</reference>
<keyword evidence="3" id="KW-1185">Reference proteome</keyword>
<dbReference type="SUPFAM" id="SSF53335">
    <property type="entry name" value="S-adenosyl-L-methionine-dependent methyltransferases"/>
    <property type="match status" value="1"/>
</dbReference>
<accession>A0A2M9G4L8</accession>
<organism evidence="2 3">
    <name type="scientific">Minwuia thermotolerans</name>
    <dbReference type="NCBI Taxonomy" id="2056226"/>
    <lineage>
        <taxon>Bacteria</taxon>
        <taxon>Pseudomonadati</taxon>
        <taxon>Pseudomonadota</taxon>
        <taxon>Alphaproteobacteria</taxon>
        <taxon>Minwuiales</taxon>
        <taxon>Minwuiaceae</taxon>
        <taxon>Minwuia</taxon>
    </lineage>
</organism>
<dbReference type="RefSeq" id="WP_109794904.1">
    <property type="nucleotide sequence ID" value="NZ_PHIG01000024.1"/>
</dbReference>
<proteinExistence type="predicted"/>
<dbReference type="NCBIfam" id="TIGR01444">
    <property type="entry name" value="fkbM_fam"/>
    <property type="match status" value="1"/>
</dbReference>
<keyword evidence="2" id="KW-0489">Methyltransferase</keyword>
<dbReference type="InterPro" id="IPR006342">
    <property type="entry name" value="FkbM_mtfrase"/>
</dbReference>
<dbReference type="PANTHER" id="PTHR34009:SF2">
    <property type="entry name" value="PROTEIN STAR"/>
    <property type="match status" value="1"/>
</dbReference>
<evidence type="ECO:0000313" key="2">
    <source>
        <dbReference type="EMBL" id="PJK30644.1"/>
    </source>
</evidence>
<dbReference type="GO" id="GO:0016197">
    <property type="term" value="P:endosomal transport"/>
    <property type="evidence" value="ECO:0007669"/>
    <property type="project" value="TreeGrafter"/>
</dbReference>
<dbReference type="EMBL" id="PHIG01000024">
    <property type="protein sequence ID" value="PJK30644.1"/>
    <property type="molecule type" value="Genomic_DNA"/>
</dbReference>
<dbReference type="GO" id="GO:0005737">
    <property type="term" value="C:cytoplasm"/>
    <property type="evidence" value="ECO:0007669"/>
    <property type="project" value="GOC"/>
</dbReference>
<dbReference type="Pfam" id="PF05050">
    <property type="entry name" value="Methyltransf_21"/>
    <property type="match status" value="1"/>
</dbReference>
<dbReference type="AlphaFoldDB" id="A0A2M9G4L8"/>
<keyword evidence="2" id="KW-0808">Transferase</keyword>
<evidence type="ECO:0000259" key="1">
    <source>
        <dbReference type="Pfam" id="PF05050"/>
    </source>
</evidence>
<dbReference type="InterPro" id="IPR053202">
    <property type="entry name" value="EGF_Rcpt_Signaling_Reg"/>
</dbReference>
<dbReference type="GO" id="GO:0032259">
    <property type="term" value="P:methylation"/>
    <property type="evidence" value="ECO:0007669"/>
    <property type="project" value="UniProtKB-KW"/>
</dbReference>
<name>A0A2M9G4L8_9PROT</name>
<protein>
    <submittedName>
        <fullName evidence="2">Methyltransferase</fullName>
    </submittedName>
</protein>
<dbReference type="GO" id="GO:0006888">
    <property type="term" value="P:endoplasmic reticulum to Golgi vesicle-mediated transport"/>
    <property type="evidence" value="ECO:0007669"/>
    <property type="project" value="TreeGrafter"/>
</dbReference>
<dbReference type="PANTHER" id="PTHR34009">
    <property type="entry name" value="PROTEIN STAR"/>
    <property type="match status" value="1"/>
</dbReference>
<dbReference type="OrthoDB" id="938855at2"/>
<dbReference type="GO" id="GO:0008168">
    <property type="term" value="F:methyltransferase activity"/>
    <property type="evidence" value="ECO:0007669"/>
    <property type="project" value="UniProtKB-KW"/>
</dbReference>
<evidence type="ECO:0000313" key="3">
    <source>
        <dbReference type="Proteomes" id="UP000229498"/>
    </source>
</evidence>
<comment type="caution">
    <text evidence="2">The sequence shown here is derived from an EMBL/GenBank/DDBJ whole genome shotgun (WGS) entry which is preliminary data.</text>
</comment>